<evidence type="ECO:0008006" key="8">
    <source>
        <dbReference type="Google" id="ProtNLM"/>
    </source>
</evidence>
<dbReference type="GO" id="GO:0005634">
    <property type="term" value="C:nucleus"/>
    <property type="evidence" value="ECO:0007669"/>
    <property type="project" value="UniProtKB-SubCell"/>
</dbReference>
<keyword evidence="6" id="KW-0539">Nucleus</keyword>
<evidence type="ECO:0000256" key="4">
    <source>
        <dbReference type="ARBA" id="ARBA00023125"/>
    </source>
</evidence>
<dbReference type="InterPro" id="IPR004212">
    <property type="entry name" value="GTF2I"/>
</dbReference>
<keyword evidence="2" id="KW-0677">Repeat</keyword>
<evidence type="ECO:0000256" key="3">
    <source>
        <dbReference type="ARBA" id="ARBA00023015"/>
    </source>
</evidence>
<dbReference type="Gene3D" id="3.90.1460.10">
    <property type="entry name" value="GTF2I-like"/>
    <property type="match status" value="2"/>
</dbReference>
<sequence length="198" mass="22627">MVDQLFCRKFAEALGSTEPKAVPYQKFEAHPTDLYVEGLPENIPFRSPSWYGIPRLEKILQVGNRIKFVIKKPELLTITSTEVTQPRTNMPVKEDWNVRITKLRKQVEEIFNMKFAQALGLSEAVKVPYPVFESNPDHLYVEGLPEGIPFRSPTWFGIPRLERIVRGSGKIKFIVKKPELVTSYLPPELACKVNTSGK</sequence>
<name>A0A2D4EXL0_MICCO</name>
<keyword evidence="4" id="KW-0238">DNA-binding</keyword>
<dbReference type="PANTHER" id="PTHR46304">
    <property type="entry name" value="GENERAL TRANSCRIPTION FACTOR II-I REPEAT DOMAIN-CONTAINING PROTEIN 1"/>
    <property type="match status" value="1"/>
</dbReference>
<dbReference type="PROSITE" id="PS51139">
    <property type="entry name" value="GTF2I"/>
    <property type="match status" value="2"/>
</dbReference>
<dbReference type="GO" id="GO:0003677">
    <property type="term" value="F:DNA binding"/>
    <property type="evidence" value="ECO:0007669"/>
    <property type="project" value="UniProtKB-KW"/>
</dbReference>
<evidence type="ECO:0000256" key="5">
    <source>
        <dbReference type="ARBA" id="ARBA00023163"/>
    </source>
</evidence>
<dbReference type="EMBL" id="IACJ01033364">
    <property type="protein sequence ID" value="LAA39950.1"/>
    <property type="molecule type" value="Transcribed_RNA"/>
</dbReference>
<reference evidence="7" key="1">
    <citation type="submission" date="2017-07" db="EMBL/GenBank/DDBJ databases">
        <authorList>
            <person name="Mikheyev A."/>
            <person name="Grau M."/>
        </authorList>
    </citation>
    <scope>NUCLEOTIDE SEQUENCE</scope>
    <source>
        <tissue evidence="7">Venom_gland</tissue>
    </source>
</reference>
<organism evidence="7">
    <name type="scientific">Micrurus corallinus</name>
    <name type="common">Brazilian coral snake</name>
    <dbReference type="NCBI Taxonomy" id="54390"/>
    <lineage>
        <taxon>Eukaryota</taxon>
        <taxon>Metazoa</taxon>
        <taxon>Chordata</taxon>
        <taxon>Craniata</taxon>
        <taxon>Vertebrata</taxon>
        <taxon>Euteleostomi</taxon>
        <taxon>Lepidosauria</taxon>
        <taxon>Squamata</taxon>
        <taxon>Bifurcata</taxon>
        <taxon>Unidentata</taxon>
        <taxon>Episquamata</taxon>
        <taxon>Toxicofera</taxon>
        <taxon>Serpentes</taxon>
        <taxon>Colubroidea</taxon>
        <taxon>Elapidae</taxon>
        <taxon>Elapinae</taxon>
        <taxon>Micrurus</taxon>
    </lineage>
</organism>
<evidence type="ECO:0000256" key="6">
    <source>
        <dbReference type="ARBA" id="ARBA00023242"/>
    </source>
</evidence>
<keyword evidence="5" id="KW-0804">Transcription</keyword>
<keyword evidence="3" id="KW-0805">Transcription regulation</keyword>
<evidence type="ECO:0000256" key="1">
    <source>
        <dbReference type="ARBA" id="ARBA00004123"/>
    </source>
</evidence>
<dbReference type="FunFam" id="3.90.1460.10:FF:000001">
    <property type="entry name" value="general transcription factor II-I isoform X1"/>
    <property type="match status" value="1"/>
</dbReference>
<dbReference type="Pfam" id="PF02946">
    <property type="entry name" value="GTF2I"/>
    <property type="match status" value="2"/>
</dbReference>
<evidence type="ECO:0000313" key="7">
    <source>
        <dbReference type="EMBL" id="LAA39960.1"/>
    </source>
</evidence>
<dbReference type="SUPFAM" id="SSF117773">
    <property type="entry name" value="GTF2I-like repeat"/>
    <property type="match status" value="2"/>
</dbReference>
<comment type="subcellular location">
    <subcellularLocation>
        <location evidence="1">Nucleus</location>
    </subcellularLocation>
</comment>
<evidence type="ECO:0000256" key="2">
    <source>
        <dbReference type="ARBA" id="ARBA00022737"/>
    </source>
</evidence>
<protein>
    <recommendedName>
        <fullName evidence="8">General transcription factor II-I</fullName>
    </recommendedName>
</protein>
<dbReference type="GO" id="GO:0003700">
    <property type="term" value="F:DNA-binding transcription factor activity"/>
    <property type="evidence" value="ECO:0007669"/>
    <property type="project" value="TreeGrafter"/>
</dbReference>
<reference evidence="7" key="2">
    <citation type="submission" date="2017-11" db="EMBL/GenBank/DDBJ databases">
        <title>Coralsnake Venomics: Analyses of Venom Gland Transcriptomes and Proteomes of Six Brazilian Taxa.</title>
        <authorList>
            <person name="Aird S.D."/>
            <person name="Jorge da Silva N."/>
            <person name="Qiu L."/>
            <person name="Villar-Briones A."/>
            <person name="Aparecida-Saddi V."/>
            <person name="Campos-Telles M.P."/>
            <person name="Grau M."/>
            <person name="Mikheyev A.S."/>
        </authorList>
    </citation>
    <scope>NUCLEOTIDE SEQUENCE</scope>
    <source>
        <tissue evidence="7">Venom_gland</tissue>
    </source>
</reference>
<dbReference type="PANTHER" id="PTHR46304:SF2">
    <property type="entry name" value="GENERAL TRANSCRIPTION FACTOR II-I"/>
    <property type="match status" value="1"/>
</dbReference>
<proteinExistence type="predicted"/>
<dbReference type="AlphaFoldDB" id="A0A2D4EXL0"/>
<dbReference type="InterPro" id="IPR036647">
    <property type="entry name" value="GTF2I-like_rpt_sf"/>
</dbReference>
<dbReference type="EMBL" id="IACJ01033368">
    <property type="protein sequence ID" value="LAA39960.1"/>
    <property type="molecule type" value="Transcribed_RNA"/>
</dbReference>
<accession>A0A2D4EXL0</accession>